<dbReference type="OrthoDB" id="5793379at2"/>
<gene>
    <name evidence="2" type="primary">crtY</name>
    <name evidence="2" type="ORF">DD559_03180</name>
</gene>
<protein>
    <submittedName>
        <fullName evidence="2">Lycopene cyclase</fullName>
    </submittedName>
</protein>
<dbReference type="NCBIfam" id="TIGR01789">
    <property type="entry name" value="lycopene_cycl"/>
    <property type="match status" value="1"/>
</dbReference>
<dbReference type="InterPro" id="IPR008461">
    <property type="entry name" value="CrtY"/>
</dbReference>
<evidence type="ECO:0000313" key="2">
    <source>
        <dbReference type="EMBL" id="PVX28465.1"/>
    </source>
</evidence>
<evidence type="ECO:0000256" key="1">
    <source>
        <dbReference type="ARBA" id="ARBA00006599"/>
    </source>
</evidence>
<dbReference type="SUPFAM" id="SSF51905">
    <property type="entry name" value="FAD/NAD(P)-binding domain"/>
    <property type="match status" value="1"/>
</dbReference>
<dbReference type="RefSeq" id="WP_116467914.1">
    <property type="nucleotide sequence ID" value="NZ_QENQ01000001.1"/>
</dbReference>
<proteinExistence type="inferred from homology"/>
<dbReference type="GO" id="GO:0016705">
    <property type="term" value="F:oxidoreductase activity, acting on paired donors, with incorporation or reduction of molecular oxygen"/>
    <property type="evidence" value="ECO:0007669"/>
    <property type="project" value="InterPro"/>
</dbReference>
<accession>A0A2U0SB11</accession>
<sequence length="385" mass="42335">MPSTISCDVAIVGGGLAGGLIALAIRKKKPHCSVRLIEGSERIGGNHLWSFFADDVAPEHRWLAAPLISHGWSSYDVAFPSHQRTLPARYYSVESDHFDRVVRESLGEKGLLLGREAADVTPNAVALADGDLVEADGVIDCRGVGDTSALQLGWQKFHGAELALAALNTVQRPLIMDATVPQIDGYRFVYCLPFSPTRMFVEDTYYSDTPELDLHLTSGRIEAYADAAGWQVDRVLREEVGSLPVAMGGDHAAYWAAGGRGIAKAGMKAGLFHPMTGYSFPDAVRTAALIAEEKDYAGAALHQMLYGYSRALWRKRGFYRMLAAMLFKAAEPEERYRVLERFYRLDAGLIQRFYAAQSTWGDRLRVLSGKPPVPVGRALSAIWNR</sequence>
<comment type="similarity">
    <text evidence="1">Belongs to the lycopene cyclase family.</text>
</comment>
<dbReference type="Pfam" id="PF05834">
    <property type="entry name" value="Lycopene_cycl"/>
    <property type="match status" value="1"/>
</dbReference>
<dbReference type="Gene3D" id="3.50.50.60">
    <property type="entry name" value="FAD/NAD(P)-binding domain"/>
    <property type="match status" value="1"/>
</dbReference>
<dbReference type="NCBIfam" id="TIGR01790">
    <property type="entry name" value="carotene-cycl"/>
    <property type="match status" value="1"/>
</dbReference>
<dbReference type="InterPro" id="IPR010108">
    <property type="entry name" value="Lycopene_cyclase_b/e"/>
</dbReference>
<dbReference type="GO" id="GO:0016117">
    <property type="term" value="P:carotenoid biosynthetic process"/>
    <property type="evidence" value="ECO:0007669"/>
    <property type="project" value="InterPro"/>
</dbReference>
<organism evidence="2 3">
    <name type="scientific">Sphingomonas pokkalii</name>
    <dbReference type="NCBI Taxonomy" id="2175090"/>
    <lineage>
        <taxon>Bacteria</taxon>
        <taxon>Pseudomonadati</taxon>
        <taxon>Pseudomonadota</taxon>
        <taxon>Alphaproteobacteria</taxon>
        <taxon>Sphingomonadales</taxon>
        <taxon>Sphingomonadaceae</taxon>
        <taxon>Sphingomonas</taxon>
    </lineage>
</organism>
<dbReference type="AlphaFoldDB" id="A0A2U0SB11"/>
<evidence type="ECO:0000313" key="3">
    <source>
        <dbReference type="Proteomes" id="UP000245890"/>
    </source>
</evidence>
<dbReference type="InterPro" id="IPR036188">
    <property type="entry name" value="FAD/NAD-bd_sf"/>
</dbReference>
<comment type="caution">
    <text evidence="2">The sequence shown here is derived from an EMBL/GenBank/DDBJ whole genome shotgun (WGS) entry which is preliminary data.</text>
</comment>
<reference evidence="2 3" key="1">
    <citation type="submission" date="2018-05" db="EMBL/GenBank/DDBJ databases">
        <title>Description of Sphingomonas pokkalii sp nov, isolated from the rhizosphere of saline tolerant pokkali rice and its draft genome analysis.</title>
        <authorList>
            <person name="Menon R."/>
            <person name="Kumari S."/>
            <person name="Rameshkumar N."/>
        </authorList>
    </citation>
    <scope>NUCLEOTIDE SEQUENCE [LARGE SCALE GENOMIC DNA]</scope>
    <source>
        <strain evidence="2 3">L3B27</strain>
    </source>
</reference>
<keyword evidence="3" id="KW-1185">Reference proteome</keyword>
<dbReference type="GO" id="GO:0045436">
    <property type="term" value="F:lycopene beta cyclase activity"/>
    <property type="evidence" value="ECO:0007669"/>
    <property type="project" value="InterPro"/>
</dbReference>
<name>A0A2U0SB11_9SPHN</name>
<dbReference type="Proteomes" id="UP000245890">
    <property type="component" value="Unassembled WGS sequence"/>
</dbReference>
<dbReference type="EMBL" id="QENQ01000001">
    <property type="protein sequence ID" value="PVX28465.1"/>
    <property type="molecule type" value="Genomic_DNA"/>
</dbReference>